<protein>
    <recommendedName>
        <fullName evidence="2">DDE-1 domain-containing protein</fullName>
    </recommendedName>
</protein>
<dbReference type="InParanoid" id="A0A1X7U6Q8"/>
<reference evidence="1" key="1">
    <citation type="submission" date="2017-05" db="UniProtKB">
        <authorList>
            <consortium name="EnsemblMetazoa"/>
        </authorList>
    </citation>
    <scope>IDENTIFICATION</scope>
</reference>
<evidence type="ECO:0008006" key="2">
    <source>
        <dbReference type="Google" id="ProtNLM"/>
    </source>
</evidence>
<organism evidence="1">
    <name type="scientific">Amphimedon queenslandica</name>
    <name type="common">Sponge</name>
    <dbReference type="NCBI Taxonomy" id="400682"/>
    <lineage>
        <taxon>Eukaryota</taxon>
        <taxon>Metazoa</taxon>
        <taxon>Porifera</taxon>
        <taxon>Demospongiae</taxon>
        <taxon>Heteroscleromorpha</taxon>
        <taxon>Haplosclerida</taxon>
        <taxon>Niphatidae</taxon>
        <taxon>Amphimedon</taxon>
    </lineage>
</organism>
<accession>A0A1X7U6Q8</accession>
<dbReference type="AlphaFoldDB" id="A0A1X7U6Q8"/>
<name>A0A1X7U6Q8_AMPQE</name>
<dbReference type="EnsemblMetazoa" id="Aqu2.1.23189_001">
    <property type="protein sequence ID" value="Aqu2.1.23189_001"/>
    <property type="gene ID" value="Aqu2.1.23189"/>
</dbReference>
<evidence type="ECO:0000313" key="1">
    <source>
        <dbReference type="EnsemblMetazoa" id="Aqu2.1.23189_001"/>
    </source>
</evidence>
<proteinExistence type="predicted"/>
<sequence>MTAINQKKQIEKYFSILKDVLDKEGLMDKPAQIYNVNETGMPLDHRPPHVVVQKGQKKVRYRSSGNKSQVTVVGRINAAGSAIHYLSYMMPRVLICSGQKVKYLGPHIVGLTWISLKGGLRLIFFVML</sequence>